<dbReference type="AlphaFoldDB" id="A0A6S6SL98"/>
<reference evidence="1" key="1">
    <citation type="submission" date="2020-01" db="EMBL/GenBank/DDBJ databases">
        <authorList>
            <person name="Meier V. D."/>
            <person name="Meier V D."/>
        </authorList>
    </citation>
    <scope>NUCLEOTIDE SEQUENCE</scope>
    <source>
        <strain evidence="1">HLG_WM_MAG_06</strain>
    </source>
</reference>
<accession>A0A6S6SL98</accession>
<sequence length="60" mass="6657">MMKDILSGVKDVVVELGTGMAETCQTFSEKASTIFSDIEVKLMGSYDDLEAYDKTQETKK</sequence>
<dbReference type="EMBL" id="CACVAP010000051">
    <property type="protein sequence ID" value="CAA6806969.1"/>
    <property type="molecule type" value="Genomic_DNA"/>
</dbReference>
<protein>
    <submittedName>
        <fullName evidence="1">Uncharacterized protein</fullName>
    </submittedName>
</protein>
<proteinExistence type="predicted"/>
<evidence type="ECO:0000313" key="1">
    <source>
        <dbReference type="EMBL" id="CAA6806969.1"/>
    </source>
</evidence>
<gene>
    <name evidence="1" type="ORF">HELGO_WM15619</name>
</gene>
<organism evidence="1">
    <name type="scientific">uncultured Sulfurovum sp</name>
    <dbReference type="NCBI Taxonomy" id="269237"/>
    <lineage>
        <taxon>Bacteria</taxon>
        <taxon>Pseudomonadati</taxon>
        <taxon>Campylobacterota</taxon>
        <taxon>Epsilonproteobacteria</taxon>
        <taxon>Campylobacterales</taxon>
        <taxon>Sulfurovaceae</taxon>
        <taxon>Sulfurovum</taxon>
        <taxon>environmental samples</taxon>
    </lineage>
</organism>
<name>A0A6S6SL98_9BACT</name>